<dbReference type="RefSeq" id="WP_382176028.1">
    <property type="nucleotide sequence ID" value="NZ_JBHRXX010000007.1"/>
</dbReference>
<protein>
    <submittedName>
        <fullName evidence="4">Tail fiber domain-containing protein</fullName>
    </submittedName>
</protein>
<organism evidence="4 5">
    <name type="scientific">Hydrogenophaga luteola</name>
    <dbReference type="NCBI Taxonomy" id="1591122"/>
    <lineage>
        <taxon>Bacteria</taxon>
        <taxon>Pseudomonadati</taxon>
        <taxon>Pseudomonadota</taxon>
        <taxon>Betaproteobacteria</taxon>
        <taxon>Burkholderiales</taxon>
        <taxon>Comamonadaceae</taxon>
        <taxon>Hydrogenophaga</taxon>
    </lineage>
</organism>
<sequence length="269" mass="28629">MNHFAIARKFLPLISVAVLASGAVHANELYVEPTGVGIGISTPDRLLHLRGPNAVFRMDRPADTAAFIINRTDSSYVPMKAFVVGVNASAPGNGEFVINDLGAATTGGGVRRMTIMSNGETRFEGVVRAAAFAQTSSIRFKSNVQVLKNPVDDLKRLHGVKFDWKESGNPSIGLIAEEVVKVFPELVEMDGAEPGAVNYSAMVAVLLEAVKQQDEEIRKQKAELDEVKGKLAAVNAGGVESRLVALEAAYVKLLSQAGAKSAELAKADQ</sequence>
<keyword evidence="2" id="KW-0732">Signal</keyword>
<evidence type="ECO:0000259" key="3">
    <source>
        <dbReference type="PROSITE" id="PS51688"/>
    </source>
</evidence>
<reference evidence="5" key="1">
    <citation type="journal article" date="2019" name="Int. J. Syst. Evol. Microbiol.">
        <title>The Global Catalogue of Microorganisms (GCM) 10K type strain sequencing project: providing services to taxonomists for standard genome sequencing and annotation.</title>
        <authorList>
            <consortium name="The Broad Institute Genomics Platform"/>
            <consortium name="The Broad Institute Genome Sequencing Center for Infectious Disease"/>
            <person name="Wu L."/>
            <person name="Ma J."/>
        </authorList>
    </citation>
    <scope>NUCLEOTIDE SEQUENCE [LARGE SCALE GENOMIC DNA]</scope>
    <source>
        <strain evidence="5">KCTC 42501</strain>
    </source>
</reference>
<evidence type="ECO:0000313" key="5">
    <source>
        <dbReference type="Proteomes" id="UP001595729"/>
    </source>
</evidence>
<proteinExistence type="predicted"/>
<comment type="caution">
    <text evidence="4">The sequence shown here is derived from an EMBL/GenBank/DDBJ whole genome shotgun (WGS) entry which is preliminary data.</text>
</comment>
<feature type="domain" description="Peptidase S74" evidence="3">
    <location>
        <begin position="136"/>
        <end position="224"/>
    </location>
</feature>
<feature type="coiled-coil region" evidence="1">
    <location>
        <begin position="203"/>
        <end position="230"/>
    </location>
</feature>
<name>A0ABV7W610_9BURK</name>
<dbReference type="PROSITE" id="PS51688">
    <property type="entry name" value="ICA"/>
    <property type="match status" value="1"/>
</dbReference>
<dbReference type="Proteomes" id="UP001595729">
    <property type="component" value="Unassembled WGS sequence"/>
</dbReference>
<gene>
    <name evidence="4" type="ORF">ACFOPI_16455</name>
</gene>
<keyword evidence="1" id="KW-0175">Coiled coil</keyword>
<feature type="signal peptide" evidence="2">
    <location>
        <begin position="1"/>
        <end position="26"/>
    </location>
</feature>
<evidence type="ECO:0000256" key="2">
    <source>
        <dbReference type="SAM" id="SignalP"/>
    </source>
</evidence>
<keyword evidence="5" id="KW-1185">Reference proteome</keyword>
<dbReference type="EMBL" id="JBHRXX010000007">
    <property type="protein sequence ID" value="MFC3685196.1"/>
    <property type="molecule type" value="Genomic_DNA"/>
</dbReference>
<evidence type="ECO:0000256" key="1">
    <source>
        <dbReference type="SAM" id="Coils"/>
    </source>
</evidence>
<dbReference type="InterPro" id="IPR030392">
    <property type="entry name" value="S74_ICA"/>
</dbReference>
<accession>A0ABV7W610</accession>
<dbReference type="Pfam" id="PF13884">
    <property type="entry name" value="Peptidase_S74"/>
    <property type="match status" value="1"/>
</dbReference>
<feature type="chain" id="PRO_5045297796" evidence="2">
    <location>
        <begin position="27"/>
        <end position="269"/>
    </location>
</feature>
<evidence type="ECO:0000313" key="4">
    <source>
        <dbReference type="EMBL" id="MFC3685196.1"/>
    </source>
</evidence>